<dbReference type="Pfam" id="PF22516">
    <property type="entry name" value="PreP_C"/>
    <property type="match status" value="1"/>
</dbReference>
<dbReference type="Pfam" id="PF00675">
    <property type="entry name" value="Peptidase_M16"/>
    <property type="match status" value="1"/>
</dbReference>
<reference evidence="3 4" key="1">
    <citation type="submission" date="2017-09" db="EMBL/GenBank/DDBJ databases">
        <title>Complete genome sequence of Janthinobacterium svalbardensis PAMC 27463.</title>
        <authorList>
            <person name="Cho Y.-J."/>
            <person name="Cho A."/>
            <person name="Kim O.-S."/>
            <person name="Lee J.-I."/>
        </authorList>
    </citation>
    <scope>NUCLEOTIDE SEQUENCE [LARGE SCALE GENOMIC DNA]</scope>
    <source>
        <strain evidence="3 4">PAMC 27463</strain>
    </source>
</reference>
<dbReference type="SMART" id="SM01264">
    <property type="entry name" value="M16C_associated"/>
    <property type="match status" value="1"/>
</dbReference>
<feature type="domain" description="Peptidase M16C associated" evidence="2">
    <location>
        <begin position="451"/>
        <end position="697"/>
    </location>
</feature>
<protein>
    <submittedName>
        <fullName evidence="3">Peptidase M16</fullName>
    </submittedName>
</protein>
<dbReference type="InterPro" id="IPR013578">
    <property type="entry name" value="Peptidase_M16C_assoc"/>
</dbReference>
<feature type="coiled-coil region" evidence="1">
    <location>
        <begin position="462"/>
        <end position="489"/>
    </location>
</feature>
<dbReference type="InterPro" id="IPR055130">
    <property type="entry name" value="PreP_C"/>
</dbReference>
<organism evidence="3 4">
    <name type="scientific">Janthinobacterium svalbardensis</name>
    <dbReference type="NCBI Taxonomy" id="368607"/>
    <lineage>
        <taxon>Bacteria</taxon>
        <taxon>Pseudomonadati</taxon>
        <taxon>Pseudomonadota</taxon>
        <taxon>Betaproteobacteria</taxon>
        <taxon>Burkholderiales</taxon>
        <taxon>Oxalobacteraceae</taxon>
        <taxon>Janthinobacterium</taxon>
    </lineage>
</organism>
<sequence>MSTFEKVSSNFIPVLQATIEQYVEPATGMRHIHMHTEQAEMVFLVAFPTVPEVSDGRAHILEHLALCGSSRYPVRDPFFSMLRRSTATFMNAMTYPDRTVYPFASTDRKDFFNLLDVYLDAAFFPNLDYLNFRQEGWRHAFEGDKLVYQGIVFNEMKGAFNSPMRALDSGIASTLLKGTTYEVESGGDPLVIPELTHAMLKEFHASHYHPSQAVIMTAGNIEASAVQEQVAERVLSKLSGFSERRLPQLAPAWSAPQENIVKIPSQEARDDEFGLQFAWLMGESSDPIAYYHAHLLSHGLLGESSAPVMRAMESAGYGRPSDMNGRDAGIRQMVFHIGMEGLTQEQIADAHQRIWTALEETAEEGIPAAVLHAALRDIKYSQREISSGRMPYGLGRLLHALPLAMYGGDVMDAFDNAAILETLEQQIEDPEFFKQLVRELIANPTRLTTHVVPDSAYFTDRAAQEDAKLAALQARLTDAEREHIVAESAALEAHQQLPSNSEVLPRIRPGDVSAAPRPALPIPPAVDGAVAFSIASNGISYANVLYDVSSLPEASWPWLRLYTDLAPELGVGDMSFDDASAWRQSMVPSFHIGLEAIPRPQQAMRVELSFSASGLREEHAAIAAVLSAWIAKPRFDEEERLAFLIESLVQDKLSSLAESGNRYAMLASAAPLSPTRRFDDIVGGPAALPFYRRLQQLSKTSSGLQEIARELDTLHAHIIAQAPTVLCAGLEHDGIALARLLELPAASVDKAVPTATEVSAPAALPLANTALHATSQINHCFVSWAVPGVHNPDASALAVAAELMTNQVLHTALREKGGAYGGSASYAAGAGTFTLSSYRDPRLAGTFADFGTTLDQILDGDFSQEQVEEAIICVIKGLDKPHSPYAEALTAWNMQQRGTTEAVRQQFRTGVLTCTLAQIKDVTRTWLKNGQQSRAAFAGNTTQDLAGLEVVDLLALAS</sequence>
<dbReference type="Gene3D" id="3.30.830.10">
    <property type="entry name" value="Metalloenzyme, LuxS/M16 peptidase-like"/>
    <property type="match status" value="4"/>
</dbReference>
<evidence type="ECO:0000313" key="4">
    <source>
        <dbReference type="Proteomes" id="UP000218437"/>
    </source>
</evidence>
<dbReference type="PANTHER" id="PTHR43016:SF13">
    <property type="entry name" value="PRESEQUENCE PROTEASE, MITOCHONDRIAL"/>
    <property type="match status" value="1"/>
</dbReference>
<dbReference type="SUPFAM" id="SSF63411">
    <property type="entry name" value="LuxS/MPP-like metallohydrolase"/>
    <property type="match status" value="4"/>
</dbReference>
<dbReference type="KEGG" id="jsv:CNX70_01295"/>
<dbReference type="Pfam" id="PF08367">
    <property type="entry name" value="M16C_assoc"/>
    <property type="match status" value="1"/>
</dbReference>
<name>A0A290WQ12_9BURK</name>
<dbReference type="Pfam" id="PF05193">
    <property type="entry name" value="Peptidase_M16_C"/>
    <property type="match status" value="1"/>
</dbReference>
<dbReference type="InterPro" id="IPR007863">
    <property type="entry name" value="Peptidase_M16_C"/>
</dbReference>
<dbReference type="EMBL" id="CP023422">
    <property type="protein sequence ID" value="ATD58972.1"/>
    <property type="molecule type" value="Genomic_DNA"/>
</dbReference>
<dbReference type="Proteomes" id="UP000218437">
    <property type="component" value="Chromosome"/>
</dbReference>
<dbReference type="GO" id="GO:0006508">
    <property type="term" value="P:proteolysis"/>
    <property type="evidence" value="ECO:0007669"/>
    <property type="project" value="InterPro"/>
</dbReference>
<evidence type="ECO:0000259" key="2">
    <source>
        <dbReference type="SMART" id="SM01264"/>
    </source>
</evidence>
<dbReference type="AlphaFoldDB" id="A0A290WQ12"/>
<evidence type="ECO:0000313" key="3">
    <source>
        <dbReference type="EMBL" id="ATD58972.1"/>
    </source>
</evidence>
<accession>A0A290WQ12</accession>
<keyword evidence="1" id="KW-0175">Coiled coil</keyword>
<dbReference type="RefSeq" id="WP_096232832.1">
    <property type="nucleotide sequence ID" value="NZ_CP023422.1"/>
</dbReference>
<proteinExistence type="predicted"/>
<dbReference type="InterPro" id="IPR011249">
    <property type="entry name" value="Metalloenz_LuxS/M16"/>
</dbReference>
<evidence type="ECO:0000256" key="1">
    <source>
        <dbReference type="SAM" id="Coils"/>
    </source>
</evidence>
<keyword evidence="4" id="KW-1185">Reference proteome</keyword>
<gene>
    <name evidence="3" type="ORF">CNX70_01295</name>
</gene>
<dbReference type="InterPro" id="IPR011765">
    <property type="entry name" value="Pept_M16_N"/>
</dbReference>
<dbReference type="GO" id="GO:0046872">
    <property type="term" value="F:metal ion binding"/>
    <property type="evidence" value="ECO:0007669"/>
    <property type="project" value="InterPro"/>
</dbReference>
<dbReference type="PANTHER" id="PTHR43016">
    <property type="entry name" value="PRESEQUENCE PROTEASE"/>
    <property type="match status" value="1"/>
</dbReference>